<dbReference type="PROSITE" id="PS50143">
    <property type="entry name" value="BIR_REPEAT_2"/>
    <property type="match status" value="2"/>
</dbReference>
<keyword evidence="5" id="KW-1185">Reference proteome</keyword>
<evidence type="ECO:0000256" key="3">
    <source>
        <dbReference type="SAM" id="MobiDB-lite"/>
    </source>
</evidence>
<feature type="compositionally biased region" description="Polar residues" evidence="3">
    <location>
        <begin position="669"/>
        <end position="678"/>
    </location>
</feature>
<feature type="compositionally biased region" description="Acidic residues" evidence="3">
    <location>
        <begin position="507"/>
        <end position="517"/>
    </location>
</feature>
<dbReference type="PANTHER" id="PTHR46771:SF5">
    <property type="entry name" value="DETERIN"/>
    <property type="match status" value="1"/>
</dbReference>
<dbReference type="SMART" id="SM00238">
    <property type="entry name" value="BIR"/>
    <property type="match status" value="1"/>
</dbReference>
<feature type="compositionally biased region" description="Low complexity" evidence="3">
    <location>
        <begin position="384"/>
        <end position="394"/>
    </location>
</feature>
<dbReference type="CDD" id="cd00022">
    <property type="entry name" value="BIR"/>
    <property type="match status" value="1"/>
</dbReference>
<dbReference type="SUPFAM" id="SSF57924">
    <property type="entry name" value="Inhibitor of apoptosis (IAP) repeat"/>
    <property type="match status" value="1"/>
</dbReference>
<feature type="compositionally biased region" description="Low complexity" evidence="3">
    <location>
        <begin position="9"/>
        <end position="22"/>
    </location>
</feature>
<feature type="compositionally biased region" description="Low complexity" evidence="3">
    <location>
        <begin position="266"/>
        <end position="277"/>
    </location>
</feature>
<dbReference type="GO" id="GO:0046872">
    <property type="term" value="F:metal ion binding"/>
    <property type="evidence" value="ECO:0007669"/>
    <property type="project" value="UniProtKB-KW"/>
</dbReference>
<protein>
    <recommendedName>
        <fullName evidence="6">BIR-domain-containing protein</fullName>
    </recommendedName>
</protein>
<dbReference type="OrthoDB" id="2196114at2759"/>
<accession>A0A5C3EFJ1</accession>
<feature type="compositionally biased region" description="Low complexity" evidence="3">
    <location>
        <begin position="527"/>
        <end position="544"/>
    </location>
</feature>
<feature type="compositionally biased region" description="Low complexity" evidence="3">
    <location>
        <begin position="632"/>
        <end position="659"/>
    </location>
</feature>
<feature type="compositionally biased region" description="Low complexity" evidence="3">
    <location>
        <begin position="569"/>
        <end position="580"/>
    </location>
</feature>
<name>A0A5C3EFJ1_9BASI</name>
<feature type="compositionally biased region" description="Polar residues" evidence="3">
    <location>
        <begin position="49"/>
        <end position="59"/>
    </location>
</feature>
<feature type="compositionally biased region" description="Acidic residues" evidence="3">
    <location>
        <begin position="481"/>
        <end position="490"/>
    </location>
</feature>
<feature type="compositionally biased region" description="Low complexity" evidence="3">
    <location>
        <begin position="596"/>
        <end position="609"/>
    </location>
</feature>
<feature type="compositionally biased region" description="Polar residues" evidence="3">
    <location>
        <begin position="610"/>
        <end position="624"/>
    </location>
</feature>
<dbReference type="InterPro" id="IPR051190">
    <property type="entry name" value="Baculoviral_IAP"/>
</dbReference>
<keyword evidence="1" id="KW-0479">Metal-binding</keyword>
<feature type="compositionally biased region" description="Acidic residues" evidence="3">
    <location>
        <begin position="290"/>
        <end position="314"/>
    </location>
</feature>
<feature type="compositionally biased region" description="Basic and acidic residues" evidence="3">
    <location>
        <begin position="413"/>
        <end position="430"/>
    </location>
</feature>
<feature type="region of interest" description="Disordered" evidence="3">
    <location>
        <begin position="1"/>
        <end position="76"/>
    </location>
</feature>
<organism evidence="4 5">
    <name type="scientific">Ustilago trichophora</name>
    <dbReference type="NCBI Taxonomy" id="86804"/>
    <lineage>
        <taxon>Eukaryota</taxon>
        <taxon>Fungi</taxon>
        <taxon>Dikarya</taxon>
        <taxon>Basidiomycota</taxon>
        <taxon>Ustilaginomycotina</taxon>
        <taxon>Ustilaginomycetes</taxon>
        <taxon>Ustilaginales</taxon>
        <taxon>Ustilaginaceae</taxon>
        <taxon>Ustilago</taxon>
    </lineage>
</organism>
<evidence type="ECO:0000256" key="1">
    <source>
        <dbReference type="ARBA" id="ARBA00022723"/>
    </source>
</evidence>
<dbReference type="PANTHER" id="PTHR46771">
    <property type="entry name" value="DETERIN"/>
    <property type="match status" value="1"/>
</dbReference>
<dbReference type="Gene3D" id="1.10.1170.10">
    <property type="entry name" value="Inhibitor Of Apoptosis Protein (2mihbC-IAP-1), Chain A"/>
    <property type="match status" value="2"/>
</dbReference>
<evidence type="ECO:0000313" key="5">
    <source>
        <dbReference type="Proteomes" id="UP000324022"/>
    </source>
</evidence>
<reference evidence="4 5" key="1">
    <citation type="submission" date="2018-03" db="EMBL/GenBank/DDBJ databases">
        <authorList>
            <person name="Guldener U."/>
        </authorList>
    </citation>
    <scope>NUCLEOTIDE SEQUENCE [LARGE SCALE GENOMIC DNA]</scope>
    <source>
        <strain evidence="4 5">NBRC100155</strain>
    </source>
</reference>
<proteinExistence type="predicted"/>
<feature type="compositionally biased region" description="Low complexity" evidence="3">
    <location>
        <begin position="29"/>
        <end position="41"/>
    </location>
</feature>
<gene>
    <name evidence="4" type="ORF">UTRI_05128_B</name>
</gene>
<dbReference type="InterPro" id="IPR001370">
    <property type="entry name" value="BIR_rpt"/>
</dbReference>
<dbReference type="Proteomes" id="UP000324022">
    <property type="component" value="Unassembled WGS sequence"/>
</dbReference>
<evidence type="ECO:0000313" key="4">
    <source>
        <dbReference type="EMBL" id="SPO28815.1"/>
    </source>
</evidence>
<feature type="compositionally biased region" description="Low complexity" evidence="3">
    <location>
        <begin position="682"/>
        <end position="714"/>
    </location>
</feature>
<dbReference type="AlphaFoldDB" id="A0A5C3EFJ1"/>
<feature type="region of interest" description="Disordered" evidence="3">
    <location>
        <begin position="228"/>
        <end position="714"/>
    </location>
</feature>
<sequence length="770" mass="82927">MFSEENRVASFATASSSTSTSAAKKKQSTKMTATSSSSSLSLQWPHPTTGRSAKSSGIPTPSILANHGFHHTPTPDAPDAVTHYLYPHVQLSSWQPGDDPLERLEQALPGNGWCRILRSHQQGLLDKQKGKWIWHSAELLPTSKQMTQARKETFDSEWPYDGKKGWKPTSKKLAEAGFLFTPTEEEPDNVKCIYCSKALGGWEKSDDPVHEHQRRHPECAFFNCELREPEQDEEPASAEEPAAADLADHDEAEPVVTSKKGGKRVASTTTRKASTKASKAKKSTAAIAQEEQDTPDQLDDELVAEAEPTEEPAETDTTTTTKKGSRKTRSVSTRKLAAKPVVEEQAPEPEAEEEQEEQATPALEEPAKTLSKKKSATGLGNGNAAATATRPTRAASRRATKAIGLLSADDDVDRIPRRPDKEDLEKRELALSDPIPFPTASSEDQPEPATDPVQPAKPKRSRSKTKKLDQATTPKKPTPEPEPEVPEEDAAPLLEDNTIIEHVASEAEVEEEPEEPVEEPKRRGRGASKAASSSASTKASTAGTRTRKPSAKVTAPPPPSEPEEETEQEVPAALAAEPVAFPSMSSEADEEAPRHSSSQSVSSALATVSNKPSTVAKKTSSEAAPSSDSRKTSSSSSSKRGATKSTPLASEIEITSTESEPIDEADSSILPNAGSQATIRGAPRPSSSFASSPPTAASSTVRTPLSQLPQLTTLDLDESQRAMTLGEWLQMKAEAAAQEMREAGEAQLAEFENQLRLNRGVIERRLRGRA</sequence>
<feature type="compositionally biased region" description="Acidic residues" evidence="3">
    <location>
        <begin position="345"/>
        <end position="357"/>
    </location>
</feature>
<dbReference type="Pfam" id="PF00653">
    <property type="entry name" value="BIR"/>
    <property type="match status" value="1"/>
</dbReference>
<keyword evidence="2" id="KW-0862">Zinc</keyword>
<evidence type="ECO:0008006" key="6">
    <source>
        <dbReference type="Google" id="ProtNLM"/>
    </source>
</evidence>
<dbReference type="EMBL" id="OOIN01000025">
    <property type="protein sequence ID" value="SPO28815.1"/>
    <property type="molecule type" value="Genomic_DNA"/>
</dbReference>
<evidence type="ECO:0000256" key="2">
    <source>
        <dbReference type="ARBA" id="ARBA00022833"/>
    </source>
</evidence>